<sequence length="335" mass="36371">MFNRHDFIRNTSMTAALAAAGQLPLWAATENGDCYVAQGFAKFLKTYVPPKTATGGNVDYTLIDMTKEYGQLRVARMGAGAVSCVYSIQPGSSCEARFELNGDLLAGVRSWKLTSTTDPVSQSMEGLNVYTETGEVRNGQAVVKVGEICTSQFALAAPLMPDWLLPLAVTMLPAQADGYDFCLLREGTYFLSGQRLCYDGIVKIPVKGGQMLELKNYLHVGEGTLPTNYLVDGNGATLIVTHGITAQVLGGEAMPTPKKIVTKPKEKGDPNLVRMWVEGNRKKQKEGSFVKMFKTQTGKVVITVRQPDGTEANIPHKILTAGDLAYLESIQAHIR</sequence>
<dbReference type="RefSeq" id="WP_136079161.1">
    <property type="nucleotide sequence ID" value="NZ_CAAHFG010000001.1"/>
</dbReference>
<protein>
    <submittedName>
        <fullName evidence="1">Uncharacterized protein</fullName>
    </submittedName>
</protein>
<dbReference type="EMBL" id="CAAHFG010000001">
    <property type="protein sequence ID" value="VGO13601.1"/>
    <property type="molecule type" value="Genomic_DNA"/>
</dbReference>
<evidence type="ECO:0000313" key="1">
    <source>
        <dbReference type="EMBL" id="VGO13601.1"/>
    </source>
</evidence>
<accession>A0A6C2U1Z0</accession>
<name>A0A6C2U1Z0_PONDE</name>
<gene>
    <name evidence="1" type="ORF">PDESU_02158</name>
</gene>
<reference evidence="1 2" key="1">
    <citation type="submission" date="2019-04" db="EMBL/GenBank/DDBJ databases">
        <authorList>
            <person name="Van Vliet M D."/>
        </authorList>
    </citation>
    <scope>NUCLEOTIDE SEQUENCE [LARGE SCALE GENOMIC DNA]</scope>
    <source>
        <strain evidence="1 2">F1</strain>
    </source>
</reference>
<organism evidence="1 2">
    <name type="scientific">Pontiella desulfatans</name>
    <dbReference type="NCBI Taxonomy" id="2750659"/>
    <lineage>
        <taxon>Bacteria</taxon>
        <taxon>Pseudomonadati</taxon>
        <taxon>Kiritimatiellota</taxon>
        <taxon>Kiritimatiellia</taxon>
        <taxon>Kiritimatiellales</taxon>
        <taxon>Pontiellaceae</taxon>
        <taxon>Pontiella</taxon>
    </lineage>
</organism>
<keyword evidence="2" id="KW-1185">Reference proteome</keyword>
<dbReference type="AlphaFoldDB" id="A0A6C2U1Z0"/>
<evidence type="ECO:0000313" key="2">
    <source>
        <dbReference type="Proteomes" id="UP000366872"/>
    </source>
</evidence>
<dbReference type="Proteomes" id="UP000366872">
    <property type="component" value="Unassembled WGS sequence"/>
</dbReference>
<proteinExistence type="predicted"/>